<dbReference type="EMBL" id="AP014564">
    <property type="protein sequence ID" value="BAV95117.1"/>
    <property type="molecule type" value="Genomic_DNA"/>
</dbReference>
<dbReference type="AlphaFoldDB" id="A0A1J1E2D7"/>
<evidence type="ECO:0000313" key="2">
    <source>
        <dbReference type="Proteomes" id="UP000243197"/>
    </source>
</evidence>
<evidence type="ECO:0000313" key="1">
    <source>
        <dbReference type="EMBL" id="BAV95117.1"/>
    </source>
</evidence>
<organism evidence="1 2">
    <name type="scientific">Ichthyobacterium seriolicida</name>
    <dbReference type="NCBI Taxonomy" id="242600"/>
    <lineage>
        <taxon>Bacteria</taxon>
        <taxon>Pseudomonadati</taxon>
        <taxon>Bacteroidota</taxon>
        <taxon>Flavobacteriia</taxon>
        <taxon>Flavobacteriales</taxon>
        <taxon>Ichthyobacteriaceae</taxon>
        <taxon>Ichthyobacterium</taxon>
    </lineage>
</organism>
<proteinExistence type="predicted"/>
<reference evidence="1 2" key="1">
    <citation type="submission" date="2014-03" db="EMBL/GenBank/DDBJ databases">
        <title>complete genome sequence of Flavobacteriaceae bacterium JBKA-6.</title>
        <authorList>
            <person name="Takano T."/>
            <person name="Nakamura Y."/>
            <person name="Takuma S."/>
            <person name="Yasuike M."/>
            <person name="Matsuyama T."/>
            <person name="Sakai T."/>
            <person name="Fujiwara A."/>
            <person name="Kimoto K."/>
            <person name="Fukuda Y."/>
            <person name="Kondo H."/>
            <person name="Hirono I."/>
            <person name="Nakayasu C."/>
        </authorList>
    </citation>
    <scope>NUCLEOTIDE SEQUENCE [LARGE SCALE GENOMIC DNA]</scope>
    <source>
        <strain evidence="1 2">JBKA-6</strain>
    </source>
</reference>
<accession>A0A1J1E2D7</accession>
<dbReference type="Proteomes" id="UP000243197">
    <property type="component" value="Chromosome"/>
</dbReference>
<dbReference type="RefSeq" id="WP_096686650.1">
    <property type="nucleotide sequence ID" value="NZ_AP014564.1"/>
</dbReference>
<sequence length="472" mass="51618">MKTRYFLKEFFSLMFLLTIPFSCVKHKRVTGYGSSEKTIKLFKFLDSDNIGKNLGENLETTIDGSIISLTVPHDASLKGLKPKIIISDKAKVFPSSGQKVDFKFISDLNIYQKVFKVTAEDGSSQNYKVNITKSSLSKLTFNKDNAVLTSFTISADASKGITSPVTGIISNSDTEATGTILLKFPKSNNNDINLEGLTPIIGIPDGYTVDHTNSIAVSGDITNKVFTLKKIDTDYRRVYTVKVVKGPCIKSFVFAPQEGITTPVTGIIDHDANNIKLVVPRDLNLNTVLLTPTIELENGEVSPANSVAQKFSSGVKYTVTSSADLNPIFTKEYTVTVTNKVSSEAKITNFSIGTNRSLIIRHPVAGVTNGRGEITTLINITSLSKDKIIRLPAPVIGISEHASIDTSQEKNVTHSNNIYSYTVTAEDGITKNVYDVKLRVMLTISVENIDVLFSSSKIQSDLNSHEIRIGNR</sequence>
<keyword evidence="2" id="KW-1185">Reference proteome</keyword>
<name>A0A1J1E2D7_9FLAO</name>
<gene>
    <name evidence="1" type="ORF">JBKA6_1104</name>
</gene>
<protein>
    <submittedName>
        <fullName evidence="1">Pkd domain containing protein</fullName>
    </submittedName>
</protein>
<dbReference type="Gene3D" id="2.60.40.2340">
    <property type="match status" value="3"/>
</dbReference>
<dbReference type="KEGG" id="ise:JBKA6_1104"/>